<sequence length="53" mass="6159">MKPSTLLGFLLFRVLNTQKQKVSSIEIKATEPFAEFGLSRKAVREDMNKQRLY</sequence>
<evidence type="ECO:0008006" key="3">
    <source>
        <dbReference type="Google" id="ProtNLM"/>
    </source>
</evidence>
<accession>A0AAU9PZ39</accession>
<dbReference type="AlphaFoldDB" id="A0AAU9PZ39"/>
<dbReference type="Proteomes" id="UP001295420">
    <property type="component" value="Unassembled WGS sequence"/>
</dbReference>
<evidence type="ECO:0000313" key="2">
    <source>
        <dbReference type="Proteomes" id="UP001295420"/>
    </source>
</evidence>
<name>A0AAU9PZ39_9VIBR</name>
<dbReference type="EMBL" id="CAKMTQ010000001">
    <property type="protein sequence ID" value="CAH1520953.1"/>
    <property type="molecule type" value="Genomic_DNA"/>
</dbReference>
<evidence type="ECO:0000313" key="1">
    <source>
        <dbReference type="EMBL" id="CAH1520953.1"/>
    </source>
</evidence>
<proteinExistence type="predicted"/>
<comment type="caution">
    <text evidence="1">The sequence shown here is derived from an EMBL/GenBank/DDBJ whole genome shotgun (WGS) entry which is preliminary data.</text>
</comment>
<gene>
    <name evidence="1" type="ORF">THF1D04_10533</name>
</gene>
<organism evidence="1 2">
    <name type="scientific">Vibrio owensii</name>
    <dbReference type="NCBI Taxonomy" id="696485"/>
    <lineage>
        <taxon>Bacteria</taxon>
        <taxon>Pseudomonadati</taxon>
        <taxon>Pseudomonadota</taxon>
        <taxon>Gammaproteobacteria</taxon>
        <taxon>Vibrionales</taxon>
        <taxon>Vibrionaceae</taxon>
        <taxon>Vibrio</taxon>
    </lineage>
</organism>
<reference evidence="1" key="1">
    <citation type="submission" date="2022-01" db="EMBL/GenBank/DDBJ databases">
        <authorList>
            <person name="Lagorce A."/>
        </authorList>
    </citation>
    <scope>NUCLEOTIDE SEQUENCE</scope>
    <source>
        <strain evidence="1">Th15_F1_D04</strain>
    </source>
</reference>
<protein>
    <recommendedName>
        <fullName evidence="3">DUF1127 domain-containing protein</fullName>
    </recommendedName>
</protein>